<protein>
    <submittedName>
        <fullName evidence="1">Uncharacterized protein</fullName>
    </submittedName>
</protein>
<organism evidence="1 2">
    <name type="scientific">Jimgerdemannia flammicorona</name>
    <dbReference type="NCBI Taxonomy" id="994334"/>
    <lineage>
        <taxon>Eukaryota</taxon>
        <taxon>Fungi</taxon>
        <taxon>Fungi incertae sedis</taxon>
        <taxon>Mucoromycota</taxon>
        <taxon>Mucoromycotina</taxon>
        <taxon>Endogonomycetes</taxon>
        <taxon>Endogonales</taxon>
        <taxon>Endogonaceae</taxon>
        <taxon>Jimgerdemannia</taxon>
    </lineage>
</organism>
<keyword evidence="2" id="KW-1185">Reference proteome</keyword>
<proteinExistence type="predicted"/>
<dbReference type="EMBL" id="RBNI01017019">
    <property type="protein sequence ID" value="RUP06178.1"/>
    <property type="molecule type" value="Genomic_DNA"/>
</dbReference>
<evidence type="ECO:0000313" key="2">
    <source>
        <dbReference type="Proteomes" id="UP000268093"/>
    </source>
</evidence>
<evidence type="ECO:0000313" key="1">
    <source>
        <dbReference type="EMBL" id="RUP06178.1"/>
    </source>
</evidence>
<comment type="caution">
    <text evidence="1">The sequence shown here is derived from an EMBL/GenBank/DDBJ whole genome shotgun (WGS) entry which is preliminary data.</text>
</comment>
<sequence>MNTAYKEAEHTFSPFAVWKISDWGRRLPLLLQPMTNVISGHVSIGLSWNRHRPHNVSIDGNAGER</sequence>
<dbReference type="AlphaFoldDB" id="A0A433ATX8"/>
<reference evidence="1 2" key="1">
    <citation type="journal article" date="2018" name="New Phytol.">
        <title>Phylogenomics of Endogonaceae and evolution of mycorrhizas within Mucoromycota.</title>
        <authorList>
            <person name="Chang Y."/>
            <person name="Desiro A."/>
            <person name="Na H."/>
            <person name="Sandor L."/>
            <person name="Lipzen A."/>
            <person name="Clum A."/>
            <person name="Barry K."/>
            <person name="Grigoriev I.V."/>
            <person name="Martin F.M."/>
            <person name="Stajich J.E."/>
            <person name="Smith M.E."/>
            <person name="Bonito G."/>
            <person name="Spatafora J.W."/>
        </authorList>
    </citation>
    <scope>NUCLEOTIDE SEQUENCE [LARGE SCALE GENOMIC DNA]</scope>
    <source>
        <strain evidence="1 2">GMNB39</strain>
    </source>
</reference>
<accession>A0A433ATX8</accession>
<gene>
    <name evidence="1" type="ORF">BC936DRAFT_140426</name>
</gene>
<dbReference type="Proteomes" id="UP000268093">
    <property type="component" value="Unassembled WGS sequence"/>
</dbReference>
<name>A0A433ATX8_9FUNG</name>